<evidence type="ECO:0000256" key="8">
    <source>
        <dbReference type="SAM" id="Phobius"/>
    </source>
</evidence>
<dbReference type="Gene3D" id="1.20.1250.20">
    <property type="entry name" value="MFS general substrate transporter like domains"/>
    <property type="match status" value="1"/>
</dbReference>
<dbReference type="CDD" id="cd17321">
    <property type="entry name" value="MFS_MMR_MDR_like"/>
    <property type="match status" value="1"/>
</dbReference>
<feature type="transmembrane region" description="Helical" evidence="8">
    <location>
        <begin position="177"/>
        <end position="197"/>
    </location>
</feature>
<dbReference type="PANTHER" id="PTHR42718:SF9">
    <property type="entry name" value="MAJOR FACILITATOR SUPERFAMILY MULTIDRUG TRANSPORTER MFSC"/>
    <property type="match status" value="1"/>
</dbReference>
<evidence type="ECO:0000256" key="7">
    <source>
        <dbReference type="ARBA" id="ARBA00023136"/>
    </source>
</evidence>
<dbReference type="Proteomes" id="UP000077875">
    <property type="component" value="Chromosome"/>
</dbReference>
<name>A0A172YJ70_9GAMM</name>
<gene>
    <name evidence="10" type="ORF">A5892_18785</name>
</gene>
<evidence type="ECO:0000256" key="1">
    <source>
        <dbReference type="ARBA" id="ARBA00004651"/>
    </source>
</evidence>
<feature type="transmembrane region" description="Helical" evidence="8">
    <location>
        <begin position="209"/>
        <end position="229"/>
    </location>
</feature>
<dbReference type="Gene3D" id="1.20.1720.10">
    <property type="entry name" value="Multidrug resistance protein D"/>
    <property type="match status" value="1"/>
</dbReference>
<evidence type="ECO:0000256" key="6">
    <source>
        <dbReference type="ARBA" id="ARBA00022989"/>
    </source>
</evidence>
<feature type="transmembrane region" description="Helical" evidence="8">
    <location>
        <begin position="340"/>
        <end position="360"/>
    </location>
</feature>
<sequence>MKDGLFSSRPGDDGLPPAHRLPAMVSVLLATLMVVLDTTMVSVALPTMAHSLSIDSASAVWISNIYQLVAAAVILSCAALGDRIGRYRLYLGGLSLFVVSSLGCALSDSFETLVFWRAVQGLGAAAVMSIGPSLNRRIFPSRLLGAAIGMVAMSVATALAAGPTLGGLLLTIADWRWLFYINLPVGLAALVIAARFLPRESGNGRPFDLLGAMLSALALGPCVIGVDRLRADDGWSSALLWLALSAVAALAFLQRQRRTSHPLLPLSMFREPRFSLAALTSFFSFVAQTMAFVALPFLFQNAQGFSPLVSGLLFTPWPLAIMIAAPLAGRLADRVPAPRVATCGLLLFCAGVLSLALLAAEPAPQVVDVLWRSALCGLGFGAYQAPNNREMMASLPLALSNRASGVLATVRTFAQSVGAALVALALSGIIFSSHAATLPVGLALWVASLFAAVALVVSLLRMAALRVLLRG</sequence>
<reference evidence="10 11" key="1">
    <citation type="submission" date="2016-04" db="EMBL/GenBank/DDBJ databases">
        <title>Complete Genome Sequence of Halotalea alkalilenta IHB B 13600.</title>
        <authorList>
            <person name="Swarnkar M.K."/>
            <person name="Sharma A."/>
            <person name="Kaushal K."/>
            <person name="Soni R."/>
            <person name="Rana S."/>
            <person name="Singh A.K."/>
            <person name="Gulati A."/>
        </authorList>
    </citation>
    <scope>NUCLEOTIDE SEQUENCE [LARGE SCALE GENOMIC DNA]</scope>
    <source>
        <strain evidence="10 11">IHB B 13600</strain>
    </source>
</reference>
<dbReference type="Pfam" id="PF07690">
    <property type="entry name" value="MFS_1"/>
    <property type="match status" value="1"/>
</dbReference>
<comment type="similarity">
    <text evidence="2">Belongs to the major facilitator superfamily. EmrB family.</text>
</comment>
<evidence type="ECO:0000256" key="3">
    <source>
        <dbReference type="ARBA" id="ARBA00022448"/>
    </source>
</evidence>
<organism evidence="10 11">
    <name type="scientific">Halotalea alkalilenta</name>
    <dbReference type="NCBI Taxonomy" id="376489"/>
    <lineage>
        <taxon>Bacteria</taxon>
        <taxon>Pseudomonadati</taxon>
        <taxon>Pseudomonadota</taxon>
        <taxon>Gammaproteobacteria</taxon>
        <taxon>Oceanospirillales</taxon>
        <taxon>Halomonadaceae</taxon>
        <taxon>Halotalea</taxon>
    </lineage>
</organism>
<feature type="transmembrane region" description="Helical" evidence="8">
    <location>
        <begin position="406"/>
        <end position="430"/>
    </location>
</feature>
<feature type="domain" description="Major facilitator superfamily (MFS) profile" evidence="9">
    <location>
        <begin position="23"/>
        <end position="466"/>
    </location>
</feature>
<feature type="transmembrane region" description="Helical" evidence="8">
    <location>
        <begin position="65"/>
        <end position="82"/>
    </location>
</feature>
<keyword evidence="5 8" id="KW-0812">Transmembrane</keyword>
<feature type="transmembrane region" description="Helical" evidence="8">
    <location>
        <begin position="305"/>
        <end position="328"/>
    </location>
</feature>
<feature type="transmembrane region" description="Helical" evidence="8">
    <location>
        <begin position="21"/>
        <end position="45"/>
    </location>
</feature>
<feature type="transmembrane region" description="Helical" evidence="8">
    <location>
        <begin position="235"/>
        <end position="253"/>
    </location>
</feature>
<feature type="transmembrane region" description="Helical" evidence="8">
    <location>
        <begin position="143"/>
        <end position="165"/>
    </location>
</feature>
<dbReference type="InterPro" id="IPR004638">
    <property type="entry name" value="EmrB-like"/>
</dbReference>
<dbReference type="InterPro" id="IPR020846">
    <property type="entry name" value="MFS_dom"/>
</dbReference>
<dbReference type="PANTHER" id="PTHR42718">
    <property type="entry name" value="MAJOR FACILITATOR SUPERFAMILY MULTIDRUG TRANSPORTER MFSC"/>
    <property type="match status" value="1"/>
</dbReference>
<feature type="transmembrane region" description="Helical" evidence="8">
    <location>
        <begin position="442"/>
        <end position="460"/>
    </location>
</feature>
<keyword evidence="3" id="KW-0813">Transport</keyword>
<keyword evidence="11" id="KW-1185">Reference proteome</keyword>
<evidence type="ECO:0000313" key="10">
    <source>
        <dbReference type="EMBL" id="ANF59249.1"/>
    </source>
</evidence>
<evidence type="ECO:0000259" key="9">
    <source>
        <dbReference type="PROSITE" id="PS50850"/>
    </source>
</evidence>
<dbReference type="PRINTS" id="PR01036">
    <property type="entry name" value="TCRTETB"/>
</dbReference>
<evidence type="ECO:0000256" key="2">
    <source>
        <dbReference type="ARBA" id="ARBA00008537"/>
    </source>
</evidence>
<accession>A0A172YJ70</accession>
<keyword evidence="6 8" id="KW-1133">Transmembrane helix</keyword>
<dbReference type="RefSeq" id="WP_064124088.1">
    <property type="nucleotide sequence ID" value="NZ_CP015243.1"/>
</dbReference>
<feature type="transmembrane region" description="Helical" evidence="8">
    <location>
        <begin position="274"/>
        <end position="299"/>
    </location>
</feature>
<dbReference type="InterPro" id="IPR011701">
    <property type="entry name" value="MFS"/>
</dbReference>
<dbReference type="EMBL" id="CP015243">
    <property type="protein sequence ID" value="ANF59249.1"/>
    <property type="molecule type" value="Genomic_DNA"/>
</dbReference>
<keyword evidence="4" id="KW-1003">Cell membrane</keyword>
<evidence type="ECO:0000256" key="5">
    <source>
        <dbReference type="ARBA" id="ARBA00022692"/>
    </source>
</evidence>
<keyword evidence="7 8" id="KW-0472">Membrane</keyword>
<proteinExistence type="inferred from homology"/>
<evidence type="ECO:0000313" key="11">
    <source>
        <dbReference type="Proteomes" id="UP000077875"/>
    </source>
</evidence>
<evidence type="ECO:0000256" key="4">
    <source>
        <dbReference type="ARBA" id="ARBA00022475"/>
    </source>
</evidence>
<feature type="transmembrane region" description="Helical" evidence="8">
    <location>
        <begin position="89"/>
        <end position="108"/>
    </location>
</feature>
<comment type="subcellular location">
    <subcellularLocation>
        <location evidence="1">Cell membrane</location>
        <topology evidence="1">Multi-pass membrane protein</topology>
    </subcellularLocation>
</comment>
<dbReference type="KEGG" id="haa:A5892_18785"/>
<dbReference type="GO" id="GO:0005886">
    <property type="term" value="C:plasma membrane"/>
    <property type="evidence" value="ECO:0007669"/>
    <property type="project" value="UniProtKB-SubCell"/>
</dbReference>
<dbReference type="GO" id="GO:0022857">
    <property type="term" value="F:transmembrane transporter activity"/>
    <property type="evidence" value="ECO:0007669"/>
    <property type="project" value="InterPro"/>
</dbReference>
<dbReference type="STRING" id="376489.A5892_18785"/>
<dbReference type="PROSITE" id="PS50850">
    <property type="entry name" value="MFS"/>
    <property type="match status" value="1"/>
</dbReference>
<dbReference type="InterPro" id="IPR036259">
    <property type="entry name" value="MFS_trans_sf"/>
</dbReference>
<protein>
    <submittedName>
        <fullName evidence="10">Transporter</fullName>
    </submittedName>
</protein>
<dbReference type="AlphaFoldDB" id="A0A172YJ70"/>
<dbReference type="SUPFAM" id="SSF103473">
    <property type="entry name" value="MFS general substrate transporter"/>
    <property type="match status" value="1"/>
</dbReference>
<dbReference type="NCBIfam" id="TIGR00711">
    <property type="entry name" value="efflux_EmrB"/>
    <property type="match status" value="1"/>
</dbReference>